<evidence type="ECO:0000313" key="2">
    <source>
        <dbReference type="EMBL" id="CDJ64192.1"/>
    </source>
</evidence>
<organism evidence="2 3">
    <name type="scientific">Eimeria necatrix</name>
    <dbReference type="NCBI Taxonomy" id="51315"/>
    <lineage>
        <taxon>Eukaryota</taxon>
        <taxon>Sar</taxon>
        <taxon>Alveolata</taxon>
        <taxon>Apicomplexa</taxon>
        <taxon>Conoidasida</taxon>
        <taxon>Coccidia</taxon>
        <taxon>Eucoccidiorida</taxon>
        <taxon>Eimeriorina</taxon>
        <taxon>Eimeriidae</taxon>
        <taxon>Eimeria</taxon>
    </lineage>
</organism>
<feature type="region of interest" description="Disordered" evidence="1">
    <location>
        <begin position="68"/>
        <end position="92"/>
    </location>
</feature>
<name>U6MIY5_9EIME</name>
<dbReference type="VEuPathDB" id="ToxoDB:ENH_00062970"/>
<dbReference type="EMBL" id="HG722917">
    <property type="protein sequence ID" value="CDJ64192.1"/>
    <property type="molecule type" value="Genomic_DNA"/>
</dbReference>
<dbReference type="OrthoDB" id="10390240at2759"/>
<dbReference type="GeneID" id="25476435"/>
<dbReference type="RefSeq" id="XP_013432659.1">
    <property type="nucleotide sequence ID" value="XM_013577205.1"/>
</dbReference>
<reference evidence="2" key="1">
    <citation type="submission" date="2013-10" db="EMBL/GenBank/DDBJ databases">
        <title>Genomic analysis of the causative agents of coccidiosis in chickens.</title>
        <authorList>
            <person name="Reid A.J."/>
            <person name="Blake D."/>
            <person name="Billington K."/>
            <person name="Browne H."/>
            <person name="Dunn M."/>
            <person name="Hung S."/>
            <person name="Kawahara F."/>
            <person name="Miranda-Saavedra D."/>
            <person name="Mourier T."/>
            <person name="Nagra H."/>
            <person name="Otto T.D."/>
            <person name="Rawlings N."/>
            <person name="Sanchez A."/>
            <person name="Sanders M."/>
            <person name="Subramaniam C."/>
            <person name="Tay Y."/>
            <person name="Dear P."/>
            <person name="Doerig C."/>
            <person name="Gruber A."/>
            <person name="Parkinson J."/>
            <person name="Shirley M."/>
            <person name="Wan K.L."/>
            <person name="Berriman M."/>
            <person name="Tomley F."/>
            <person name="Pain A."/>
        </authorList>
    </citation>
    <scope>NUCLEOTIDE SEQUENCE [LARGE SCALE GENOMIC DNA]</scope>
    <source>
        <strain evidence="2">Houghton</strain>
    </source>
</reference>
<dbReference type="Proteomes" id="UP000030754">
    <property type="component" value="Unassembled WGS sequence"/>
</dbReference>
<feature type="compositionally biased region" description="Polar residues" evidence="1">
    <location>
        <begin position="76"/>
        <end position="86"/>
    </location>
</feature>
<evidence type="ECO:0000313" key="3">
    <source>
        <dbReference type="Proteomes" id="UP000030754"/>
    </source>
</evidence>
<sequence length="92" mass="9669">MPVRVGLATCGSAGGVGGTQRIQAFQVYPVLLQLMSGLSPAFVARWKEANCAGSVSCVPPRCARHSRATQPHVVPSVQQLGTSSTMPDAYRN</sequence>
<evidence type="ECO:0000256" key="1">
    <source>
        <dbReference type="SAM" id="MobiDB-lite"/>
    </source>
</evidence>
<accession>U6MIY5</accession>
<proteinExistence type="predicted"/>
<keyword evidence="3" id="KW-1185">Reference proteome</keyword>
<protein>
    <submittedName>
        <fullName evidence="2">Uncharacterized protein</fullName>
    </submittedName>
</protein>
<dbReference type="AlphaFoldDB" id="U6MIY5"/>
<gene>
    <name evidence="2" type="ORF">ENH_00062970</name>
</gene>
<reference evidence="2" key="2">
    <citation type="submission" date="2013-10" db="EMBL/GenBank/DDBJ databases">
        <authorList>
            <person name="Aslett M."/>
        </authorList>
    </citation>
    <scope>NUCLEOTIDE SEQUENCE [LARGE SCALE GENOMIC DNA]</scope>
    <source>
        <strain evidence="2">Houghton</strain>
    </source>
</reference>